<dbReference type="AlphaFoldDB" id="A0A6B3L7X9"/>
<evidence type="ECO:0000313" key="3">
    <source>
        <dbReference type="EMBL" id="QQL44594.1"/>
    </source>
</evidence>
<reference evidence="3 4" key="1">
    <citation type="submission" date="2020-12" db="EMBL/GenBank/DDBJ databases">
        <title>Sulforoseuscoccus oceanibium gen. nov., sp. nov., a representative of the phylum Verrucomicrobia with special cytoplasmic membrane, and proposal of Sulforoseuscoccusaceae fam. nov.</title>
        <authorList>
            <person name="Xi F."/>
        </authorList>
    </citation>
    <scope>NUCLEOTIDE SEQUENCE [LARGE SCALE GENOMIC DNA]</scope>
    <source>
        <strain evidence="3 4">T37</strain>
    </source>
</reference>
<protein>
    <submittedName>
        <fullName evidence="3">Barstar family protein</fullName>
    </submittedName>
</protein>
<dbReference type="InterPro" id="IPR035905">
    <property type="entry name" value="Barstar-like_sf"/>
</dbReference>
<comment type="similarity">
    <text evidence="1">Belongs to the barstar family.</text>
</comment>
<dbReference type="SUPFAM" id="SSF52038">
    <property type="entry name" value="Barstar-related"/>
    <property type="match status" value="1"/>
</dbReference>
<dbReference type="KEGG" id="soa:G3M56_011985"/>
<dbReference type="Pfam" id="PF01337">
    <property type="entry name" value="Barstar"/>
    <property type="match status" value="1"/>
</dbReference>
<dbReference type="InterPro" id="IPR000468">
    <property type="entry name" value="Barstar"/>
</dbReference>
<name>A0A6B3L7X9_9BACT</name>
<dbReference type="Proteomes" id="UP000475117">
    <property type="component" value="Chromosome"/>
</dbReference>
<evidence type="ECO:0000313" key="4">
    <source>
        <dbReference type="Proteomes" id="UP000475117"/>
    </source>
</evidence>
<organism evidence="3 4">
    <name type="scientific">Sulfuriroseicoccus oceanibius</name>
    <dbReference type="NCBI Taxonomy" id="2707525"/>
    <lineage>
        <taxon>Bacteria</taxon>
        <taxon>Pseudomonadati</taxon>
        <taxon>Verrucomicrobiota</taxon>
        <taxon>Verrucomicrobiia</taxon>
        <taxon>Verrucomicrobiales</taxon>
        <taxon>Verrucomicrobiaceae</taxon>
        <taxon>Sulfuriroseicoccus</taxon>
    </lineage>
</organism>
<sequence length="135" mass="15734">MQKREYEIDGNRFSDLQGFFDQISENLILGAEWGRNLDAFNDILRGGFGTPDEGFVLIWRNSEESKRRLGYTETVKQLERRLERCHPTNREDVTNDLQKAQRNKGSTVFDWLVEIIEVHCKGGEEEEDAVELRLA</sequence>
<gene>
    <name evidence="3" type="ORF">G3M56_011985</name>
</gene>
<dbReference type="EMBL" id="CP066776">
    <property type="protein sequence ID" value="QQL44594.1"/>
    <property type="molecule type" value="Genomic_DNA"/>
</dbReference>
<keyword evidence="4" id="KW-1185">Reference proteome</keyword>
<accession>A0A6B3L7X9</accession>
<evidence type="ECO:0000259" key="2">
    <source>
        <dbReference type="Pfam" id="PF01337"/>
    </source>
</evidence>
<dbReference type="Gene3D" id="3.30.370.10">
    <property type="entry name" value="Barstar-like"/>
    <property type="match status" value="1"/>
</dbReference>
<evidence type="ECO:0000256" key="1">
    <source>
        <dbReference type="ARBA" id="ARBA00006845"/>
    </source>
</evidence>
<dbReference type="RefSeq" id="WP_164365762.1">
    <property type="nucleotide sequence ID" value="NZ_CP066776.1"/>
</dbReference>
<feature type="domain" description="Barstar (barnase inhibitor)" evidence="2">
    <location>
        <begin position="6"/>
        <end position="73"/>
    </location>
</feature>
<proteinExistence type="inferred from homology"/>